<dbReference type="InterPro" id="IPR004111">
    <property type="entry name" value="Repressor_TetR_C"/>
</dbReference>
<evidence type="ECO:0000256" key="2">
    <source>
        <dbReference type="ARBA" id="ARBA00023125"/>
    </source>
</evidence>
<dbReference type="EMBL" id="WBMS02000021">
    <property type="protein sequence ID" value="MWA03756.1"/>
    <property type="molecule type" value="Genomic_DNA"/>
</dbReference>
<name>A0A6I4MND3_9ACTN</name>
<dbReference type="PANTHER" id="PTHR30055">
    <property type="entry name" value="HTH-TYPE TRANSCRIPTIONAL REGULATOR RUTR"/>
    <property type="match status" value="1"/>
</dbReference>
<accession>A0A6I4MND3</accession>
<dbReference type="InterPro" id="IPR036271">
    <property type="entry name" value="Tet_transcr_reg_TetR-rel_C_sf"/>
</dbReference>
<comment type="caution">
    <text evidence="7">The sequence shown here is derived from an EMBL/GenBank/DDBJ whole genome shotgun (WGS) entry which is preliminary data.</text>
</comment>
<reference evidence="7" key="1">
    <citation type="submission" date="2019-12" db="EMBL/GenBank/DDBJ databases">
        <title>Actinomadura physcomitrii sp. nov., a novel actinomycete isolated from moss [Physcomitrium sphaericum (Ludw) Fuernr].</title>
        <authorList>
            <person name="Zhuang X."/>
        </authorList>
    </citation>
    <scope>NUCLEOTIDE SEQUENCE [LARGE SCALE GENOMIC DNA]</scope>
    <source>
        <strain evidence="7">LD22</strain>
    </source>
</reference>
<protein>
    <submittedName>
        <fullName evidence="7">TetR family transcriptional regulator</fullName>
    </submittedName>
</protein>
<dbReference type="InterPro" id="IPR001647">
    <property type="entry name" value="HTH_TetR"/>
</dbReference>
<dbReference type="SUPFAM" id="SSF48498">
    <property type="entry name" value="Tetracyclin repressor-like, C-terminal domain"/>
    <property type="match status" value="1"/>
</dbReference>
<keyword evidence="2 4" id="KW-0238">DNA-binding</keyword>
<evidence type="ECO:0000259" key="6">
    <source>
        <dbReference type="PROSITE" id="PS50977"/>
    </source>
</evidence>
<evidence type="ECO:0000313" key="7">
    <source>
        <dbReference type="EMBL" id="MWA03756.1"/>
    </source>
</evidence>
<dbReference type="Pfam" id="PF02909">
    <property type="entry name" value="TetR_C_1"/>
    <property type="match status" value="1"/>
</dbReference>
<keyword evidence="3" id="KW-0804">Transcription</keyword>
<dbReference type="Proteomes" id="UP000462055">
    <property type="component" value="Unassembled WGS sequence"/>
</dbReference>
<evidence type="ECO:0000313" key="8">
    <source>
        <dbReference type="Proteomes" id="UP000462055"/>
    </source>
</evidence>
<feature type="DNA-binding region" description="H-T-H motif" evidence="4">
    <location>
        <begin position="48"/>
        <end position="67"/>
    </location>
</feature>
<dbReference type="InterPro" id="IPR050109">
    <property type="entry name" value="HTH-type_TetR-like_transc_reg"/>
</dbReference>
<dbReference type="RefSeq" id="WP_151596282.1">
    <property type="nucleotide sequence ID" value="NZ_WBMS02000021.1"/>
</dbReference>
<organism evidence="7 8">
    <name type="scientific">Actinomadura physcomitrii</name>
    <dbReference type="NCBI Taxonomy" id="2650748"/>
    <lineage>
        <taxon>Bacteria</taxon>
        <taxon>Bacillati</taxon>
        <taxon>Actinomycetota</taxon>
        <taxon>Actinomycetes</taxon>
        <taxon>Streptosporangiales</taxon>
        <taxon>Thermomonosporaceae</taxon>
        <taxon>Actinomadura</taxon>
    </lineage>
</organism>
<gene>
    <name evidence="7" type="ORF">F8568_025895</name>
</gene>
<evidence type="ECO:0000256" key="5">
    <source>
        <dbReference type="SAM" id="MobiDB-lite"/>
    </source>
</evidence>
<sequence>MATDTDPVAGSVWLRPGRPRRGRPQLSREEIVGAAVALLDADGIEGFSMRRLAASISAGATSMYFYVANKDELLELVVDEILGEVDIPDPDRVGWREAAAGAVRSFRTVLLRHSWVLGLFGSHPAIGPNAMRVSDRTIALLTAAGLSGAEVNWASNLLMSHAIGYATSDAALERATRDAGKSPADLVEQLRPFVERVADDYPNYAAWWRQNPTIWVEPDTSFEFGLERILDGLEAWLDRKS</sequence>
<feature type="region of interest" description="Disordered" evidence="5">
    <location>
        <begin position="1"/>
        <end position="22"/>
    </location>
</feature>
<feature type="domain" description="HTH tetR-type" evidence="6">
    <location>
        <begin position="25"/>
        <end position="85"/>
    </location>
</feature>
<dbReference type="GO" id="GO:0003700">
    <property type="term" value="F:DNA-binding transcription factor activity"/>
    <property type="evidence" value="ECO:0007669"/>
    <property type="project" value="TreeGrafter"/>
</dbReference>
<dbReference type="SUPFAM" id="SSF46689">
    <property type="entry name" value="Homeodomain-like"/>
    <property type="match status" value="1"/>
</dbReference>
<evidence type="ECO:0000256" key="4">
    <source>
        <dbReference type="PROSITE-ProRule" id="PRU00335"/>
    </source>
</evidence>
<dbReference type="InterPro" id="IPR023772">
    <property type="entry name" value="DNA-bd_HTH_TetR-type_CS"/>
</dbReference>
<dbReference type="Pfam" id="PF00440">
    <property type="entry name" value="TetR_N"/>
    <property type="match status" value="1"/>
</dbReference>
<dbReference type="Gene3D" id="1.10.10.60">
    <property type="entry name" value="Homeodomain-like"/>
    <property type="match status" value="1"/>
</dbReference>
<dbReference type="GO" id="GO:0000976">
    <property type="term" value="F:transcription cis-regulatory region binding"/>
    <property type="evidence" value="ECO:0007669"/>
    <property type="project" value="TreeGrafter"/>
</dbReference>
<keyword evidence="1" id="KW-0805">Transcription regulation</keyword>
<dbReference type="PANTHER" id="PTHR30055:SF151">
    <property type="entry name" value="TRANSCRIPTIONAL REGULATORY PROTEIN"/>
    <property type="match status" value="1"/>
</dbReference>
<keyword evidence="8" id="KW-1185">Reference proteome</keyword>
<dbReference type="Gene3D" id="1.10.357.10">
    <property type="entry name" value="Tetracycline Repressor, domain 2"/>
    <property type="match status" value="1"/>
</dbReference>
<dbReference type="InterPro" id="IPR009057">
    <property type="entry name" value="Homeodomain-like_sf"/>
</dbReference>
<proteinExistence type="predicted"/>
<evidence type="ECO:0000256" key="3">
    <source>
        <dbReference type="ARBA" id="ARBA00023163"/>
    </source>
</evidence>
<evidence type="ECO:0000256" key="1">
    <source>
        <dbReference type="ARBA" id="ARBA00023015"/>
    </source>
</evidence>
<dbReference type="PROSITE" id="PS01081">
    <property type="entry name" value="HTH_TETR_1"/>
    <property type="match status" value="1"/>
</dbReference>
<dbReference type="GO" id="GO:0045892">
    <property type="term" value="P:negative regulation of DNA-templated transcription"/>
    <property type="evidence" value="ECO:0007669"/>
    <property type="project" value="InterPro"/>
</dbReference>
<dbReference type="PROSITE" id="PS50977">
    <property type="entry name" value="HTH_TETR_2"/>
    <property type="match status" value="1"/>
</dbReference>
<dbReference type="AlphaFoldDB" id="A0A6I4MND3"/>